<dbReference type="Pfam" id="PF00561">
    <property type="entry name" value="Abhydrolase_1"/>
    <property type="match status" value="1"/>
</dbReference>
<feature type="chain" id="PRO_5010210109" evidence="1">
    <location>
        <begin position="23"/>
        <end position="306"/>
    </location>
</feature>
<dbReference type="EMBL" id="CP019628">
    <property type="protein sequence ID" value="AQQ00112.1"/>
    <property type="molecule type" value="Genomic_DNA"/>
</dbReference>
<dbReference type="InterPro" id="IPR029058">
    <property type="entry name" value="AB_hydrolase_fold"/>
</dbReference>
<dbReference type="RefSeq" id="WP_077536826.1">
    <property type="nucleotide sequence ID" value="NZ_CP019628.1"/>
</dbReference>
<accession>A0A1Q2GYA3</accession>
<proteinExistence type="predicted"/>
<feature type="signal peptide" evidence="1">
    <location>
        <begin position="1"/>
        <end position="22"/>
    </location>
</feature>
<dbReference type="STRING" id="247523.B0W48_10105"/>
<dbReference type="Gene3D" id="3.40.50.1820">
    <property type="entry name" value="alpha/beta hydrolase"/>
    <property type="match status" value="1"/>
</dbReference>
<dbReference type="InterPro" id="IPR000073">
    <property type="entry name" value="AB_hydrolase_1"/>
</dbReference>
<feature type="domain" description="AB hydrolase-1" evidence="2">
    <location>
        <begin position="29"/>
        <end position="254"/>
    </location>
</feature>
<evidence type="ECO:0000313" key="4">
    <source>
        <dbReference type="Proteomes" id="UP000188243"/>
    </source>
</evidence>
<organism evidence="3 4">
    <name type="scientific">Pseudoalteromonas aliena</name>
    <dbReference type="NCBI Taxonomy" id="247523"/>
    <lineage>
        <taxon>Bacteria</taxon>
        <taxon>Pseudomonadati</taxon>
        <taxon>Pseudomonadota</taxon>
        <taxon>Gammaproteobacteria</taxon>
        <taxon>Alteromonadales</taxon>
        <taxon>Pseudoalteromonadaceae</taxon>
        <taxon>Pseudoalteromonas</taxon>
    </lineage>
</organism>
<keyword evidence="1" id="KW-0732">Signal</keyword>
<protein>
    <submittedName>
        <fullName evidence="3">Lipase</fullName>
    </submittedName>
</protein>
<reference evidence="3 4" key="1">
    <citation type="submission" date="2017-02" db="EMBL/GenBank/DDBJ databases">
        <title>Complete genome sequence of the cold-active Pseudoalteromonas aliena strain EH1 isolated from Arctic seawater.</title>
        <authorList>
            <person name="Kim E."/>
            <person name="Heo E."/>
            <person name="Kim H."/>
            <person name="Kim D."/>
        </authorList>
    </citation>
    <scope>NUCLEOTIDE SEQUENCE [LARGE SCALE GENOMIC DNA]</scope>
    <source>
        <strain evidence="3 4">EH1</strain>
    </source>
</reference>
<sequence length="306" mass="32781">MKKIFLLSICSLLFILSFAANAGYTQTKYPIVLAHGIMGFDDILGIDYFYRIPTNLSKDGARVFVTSVSSVNSSEQRGEQLLQQVEQILALTGASKVNLIGHSQGAQSIRYAASVRPDIIASATSVGGVNFGSPIADVVRQGLIPGSKLEGVAKAAFNAFGGLIGLLSGNNGLPQNAVGALESLTTKGALAFNQKYPEGLPASQCDQGTMQASNGVYYFSWSGTRTLTNVFDPSDAPLAITSLLIPGDDDGLVSRCSSHLGYVLKDNYKMNHLDEVNQMIGFHHIFETDPLSVYRQHANRLKNMGL</sequence>
<dbReference type="AlphaFoldDB" id="A0A1Q2GYA3"/>
<dbReference type="KEGG" id="paln:B0W48_10105"/>
<dbReference type="SUPFAM" id="SSF53474">
    <property type="entry name" value="alpha/beta-Hydrolases"/>
    <property type="match status" value="1"/>
</dbReference>
<evidence type="ECO:0000259" key="2">
    <source>
        <dbReference type="Pfam" id="PF00561"/>
    </source>
</evidence>
<name>A0A1Q2GYA3_9GAMM</name>
<evidence type="ECO:0000256" key="1">
    <source>
        <dbReference type="SAM" id="SignalP"/>
    </source>
</evidence>
<gene>
    <name evidence="3" type="ORF">B0W48_10105</name>
</gene>
<dbReference type="Proteomes" id="UP000188243">
    <property type="component" value="Chromosome"/>
</dbReference>
<evidence type="ECO:0000313" key="3">
    <source>
        <dbReference type="EMBL" id="AQQ00112.1"/>
    </source>
</evidence>